<proteinExistence type="inferred from homology"/>
<dbReference type="InterPro" id="IPR042099">
    <property type="entry name" value="ANL_N_sf"/>
</dbReference>
<keyword evidence="6" id="KW-0007">Acetylation</keyword>
<dbReference type="PANTHER" id="PTHR24095:SF14">
    <property type="entry name" value="ACETYL-COENZYME A SYNTHETASE 1"/>
    <property type="match status" value="1"/>
</dbReference>
<keyword evidence="4" id="KW-0547">Nucleotide-binding</keyword>
<reference evidence="9 10" key="1">
    <citation type="submission" date="2015-01" db="EMBL/GenBank/DDBJ databases">
        <title>Paenibacillus swuensis/DY6/whole genome sequencing.</title>
        <authorList>
            <person name="Kim M.K."/>
            <person name="Srinivasan S."/>
            <person name="Lee J.-J."/>
        </authorList>
    </citation>
    <scope>NUCLEOTIDE SEQUENCE [LARGE SCALE GENOMIC DNA]</scope>
    <source>
        <strain evidence="9 10">DY6</strain>
    </source>
</reference>
<sequence length="574" mass="65120">MGNTHEEIIPVTAQSTNLGTYEEARAGFRWEQVERHFSWHETGKLNIAYEAIDYHTNGARKDKVALYYSDLTREEQYTFEDLRKASNRFANVLRERGIKKGDRVFIFMPRTPELYFCLLGALKVGVIVGPLFEAFMETAVRDRLQDSGAVAIISTPALVSRVPRDELPELKHVILVGSDIEADSGVIDYHREMADASDEAEIEWMDREDGLLLHYTSGSTGKPKGVYHVHNAMIQHYYTGRMVLDLQEDDVYWCTADPGWVTGTSYGIFAPWLNGVTNVIRGGRFSPQDWYKTIEKYKVTVWYSAPTAFRMLMGAGDDVVNQFNLSSLRHVLSVGEPLNPEVVRWGMKVYNHRIHDTWWMTETGAQLICNYPSMPVKPGSMGRPIPGVQAAIIDDAGQILPPYRMGNLAIRTPWPSMMRKVWNNPSKYEEYFRLDGWYVSGDSAYCDEDGYFWFQGRIDDVINTSGERVGPFEVESKLVEHPAVAEAGVIGKPDAMRGEVIKAFISLREGYVASEELKAEISKFVKEGLSAHASPREIEFRDKLPKTRSGKIMRRVLKAWELNLPTGDLSTIED</sequence>
<evidence type="ECO:0000313" key="10">
    <source>
        <dbReference type="Proteomes" id="UP000076927"/>
    </source>
</evidence>
<dbReference type="InterPro" id="IPR045851">
    <property type="entry name" value="AMP-bd_C_sf"/>
</dbReference>
<dbReference type="GO" id="GO:0006085">
    <property type="term" value="P:acetyl-CoA biosynthetic process"/>
    <property type="evidence" value="ECO:0007669"/>
    <property type="project" value="TreeGrafter"/>
</dbReference>
<feature type="domain" description="AMP-binding enzyme C-terminal" evidence="8">
    <location>
        <begin position="473"/>
        <end position="551"/>
    </location>
</feature>
<evidence type="ECO:0000256" key="3">
    <source>
        <dbReference type="ARBA" id="ARBA00022598"/>
    </source>
</evidence>
<dbReference type="STRING" id="1178515.SY83_15470"/>
<evidence type="ECO:0000313" key="9">
    <source>
        <dbReference type="EMBL" id="ANE47444.1"/>
    </source>
</evidence>
<evidence type="ECO:0000256" key="1">
    <source>
        <dbReference type="ARBA" id="ARBA00006432"/>
    </source>
</evidence>
<dbReference type="SUPFAM" id="SSF56801">
    <property type="entry name" value="Acetyl-CoA synthetase-like"/>
    <property type="match status" value="1"/>
</dbReference>
<dbReference type="OrthoDB" id="9757771at2"/>
<dbReference type="RefSeq" id="WP_068608124.1">
    <property type="nucleotide sequence ID" value="NZ_CP011388.1"/>
</dbReference>
<dbReference type="AlphaFoldDB" id="A0A172TKJ5"/>
<evidence type="ECO:0000259" key="7">
    <source>
        <dbReference type="Pfam" id="PF00501"/>
    </source>
</evidence>
<name>A0A172TKJ5_9BACL</name>
<dbReference type="GO" id="GO:0005524">
    <property type="term" value="F:ATP binding"/>
    <property type="evidence" value="ECO:0007669"/>
    <property type="project" value="UniProtKB-KW"/>
</dbReference>
<dbReference type="PROSITE" id="PS00455">
    <property type="entry name" value="AMP_BINDING"/>
    <property type="match status" value="1"/>
</dbReference>
<gene>
    <name evidence="9" type="ORF">SY83_15470</name>
</gene>
<accession>A0A172TKJ5</accession>
<evidence type="ECO:0000259" key="8">
    <source>
        <dbReference type="Pfam" id="PF13193"/>
    </source>
</evidence>
<dbReference type="PANTHER" id="PTHR24095">
    <property type="entry name" value="ACETYL-COENZYME A SYNTHETASE"/>
    <property type="match status" value="1"/>
</dbReference>
<dbReference type="EMBL" id="CP011388">
    <property type="protein sequence ID" value="ANE47444.1"/>
    <property type="molecule type" value="Genomic_DNA"/>
</dbReference>
<dbReference type="Gene3D" id="3.30.300.30">
    <property type="match status" value="1"/>
</dbReference>
<dbReference type="Pfam" id="PF00501">
    <property type="entry name" value="AMP-binding"/>
    <property type="match status" value="1"/>
</dbReference>
<comment type="similarity">
    <text evidence="1">Belongs to the ATP-dependent AMP-binding enzyme family.</text>
</comment>
<dbReference type="FunFam" id="3.30.300.30:FF:000005">
    <property type="entry name" value="Acyl-coenzyme A synthetase ACSM5, mitochondrial"/>
    <property type="match status" value="1"/>
</dbReference>
<dbReference type="InterPro" id="IPR020845">
    <property type="entry name" value="AMP-binding_CS"/>
</dbReference>
<dbReference type="GO" id="GO:0005829">
    <property type="term" value="C:cytosol"/>
    <property type="evidence" value="ECO:0007669"/>
    <property type="project" value="TreeGrafter"/>
</dbReference>
<keyword evidence="3 9" id="KW-0436">Ligase</keyword>
<feature type="domain" description="AMP-dependent synthetase/ligase" evidence="7">
    <location>
        <begin position="59"/>
        <end position="419"/>
    </location>
</feature>
<evidence type="ECO:0000256" key="2">
    <source>
        <dbReference type="ARBA" id="ARBA00013275"/>
    </source>
</evidence>
<evidence type="ECO:0000256" key="5">
    <source>
        <dbReference type="ARBA" id="ARBA00022840"/>
    </source>
</evidence>
<dbReference type="Gene3D" id="3.40.50.12780">
    <property type="entry name" value="N-terminal domain of ligase-like"/>
    <property type="match status" value="1"/>
</dbReference>
<protein>
    <recommendedName>
        <fullName evidence="2">acetate--CoA ligase</fullName>
        <ecNumber evidence="2">6.2.1.1</ecNumber>
    </recommendedName>
</protein>
<keyword evidence="5" id="KW-0067">ATP-binding</keyword>
<evidence type="ECO:0000256" key="6">
    <source>
        <dbReference type="ARBA" id="ARBA00022990"/>
    </source>
</evidence>
<dbReference type="NCBIfam" id="NF003313">
    <property type="entry name" value="PRK04319.1"/>
    <property type="match status" value="1"/>
</dbReference>
<dbReference type="Proteomes" id="UP000076927">
    <property type="component" value="Chromosome"/>
</dbReference>
<keyword evidence="10" id="KW-1185">Reference proteome</keyword>
<organism evidence="9 10">
    <name type="scientific">Paenibacillus swuensis</name>
    <dbReference type="NCBI Taxonomy" id="1178515"/>
    <lineage>
        <taxon>Bacteria</taxon>
        <taxon>Bacillati</taxon>
        <taxon>Bacillota</taxon>
        <taxon>Bacilli</taxon>
        <taxon>Bacillales</taxon>
        <taxon>Paenibacillaceae</taxon>
        <taxon>Paenibacillus</taxon>
    </lineage>
</organism>
<dbReference type="InterPro" id="IPR025110">
    <property type="entry name" value="AMP-bd_C"/>
</dbReference>
<dbReference type="GO" id="GO:0003987">
    <property type="term" value="F:acetate-CoA ligase activity"/>
    <property type="evidence" value="ECO:0007669"/>
    <property type="project" value="UniProtKB-EC"/>
</dbReference>
<dbReference type="InterPro" id="IPR000873">
    <property type="entry name" value="AMP-dep_synth/lig_dom"/>
</dbReference>
<evidence type="ECO:0000256" key="4">
    <source>
        <dbReference type="ARBA" id="ARBA00022741"/>
    </source>
</evidence>
<dbReference type="KEGG" id="pswu:SY83_15470"/>
<dbReference type="Pfam" id="PF13193">
    <property type="entry name" value="AMP-binding_C"/>
    <property type="match status" value="1"/>
</dbReference>
<dbReference type="PATRIC" id="fig|1178515.4.peg.3110"/>
<dbReference type="EC" id="6.2.1.1" evidence="2"/>